<name>A0A6M0IJ68_9BACT</name>
<evidence type="ECO:0000313" key="2">
    <source>
        <dbReference type="Proteomes" id="UP000477386"/>
    </source>
</evidence>
<dbReference type="RefSeq" id="WP_164037376.1">
    <property type="nucleotide sequence ID" value="NZ_JAAGNZ010000001.1"/>
</dbReference>
<dbReference type="Proteomes" id="UP000477386">
    <property type="component" value="Unassembled WGS sequence"/>
</dbReference>
<accession>A0A6M0IJ68</accession>
<protein>
    <submittedName>
        <fullName evidence="1">Uncharacterized protein</fullName>
    </submittedName>
</protein>
<reference evidence="1 2" key="1">
    <citation type="submission" date="2020-02" db="EMBL/GenBank/DDBJ databases">
        <title>Draft genome sequence of two Spirosoma agri KCTC 52727 and Spirosoma terrae KCTC 52035.</title>
        <authorList>
            <person name="Rojas J."/>
            <person name="Ambika Manirajan B."/>
            <person name="Ratering S."/>
            <person name="Suarez C."/>
            <person name="Schnell S."/>
        </authorList>
    </citation>
    <scope>NUCLEOTIDE SEQUENCE [LARGE SCALE GENOMIC DNA]</scope>
    <source>
        <strain evidence="1 2">KCTC 52727</strain>
    </source>
</reference>
<organism evidence="1 2">
    <name type="scientific">Spirosoma agri</name>
    <dbReference type="NCBI Taxonomy" id="1987381"/>
    <lineage>
        <taxon>Bacteria</taxon>
        <taxon>Pseudomonadati</taxon>
        <taxon>Bacteroidota</taxon>
        <taxon>Cytophagia</taxon>
        <taxon>Cytophagales</taxon>
        <taxon>Cytophagaceae</taxon>
        <taxon>Spirosoma</taxon>
    </lineage>
</organism>
<comment type="caution">
    <text evidence="1">The sequence shown here is derived from an EMBL/GenBank/DDBJ whole genome shotgun (WGS) entry which is preliminary data.</text>
</comment>
<proteinExistence type="predicted"/>
<keyword evidence="2" id="KW-1185">Reference proteome</keyword>
<dbReference type="AlphaFoldDB" id="A0A6M0IJ68"/>
<sequence>MNYFHFVIALLLVHSVCGPSALPLIKANSTTVAINDGEHLKKMPGRFRPAPSPMCI</sequence>
<evidence type="ECO:0000313" key="1">
    <source>
        <dbReference type="EMBL" id="NEU67421.1"/>
    </source>
</evidence>
<dbReference type="EMBL" id="JAAGNZ010000001">
    <property type="protein sequence ID" value="NEU67421.1"/>
    <property type="molecule type" value="Genomic_DNA"/>
</dbReference>
<gene>
    <name evidence="1" type="ORF">GK091_11045</name>
</gene>